<dbReference type="PaxDb" id="1123384-AJ81_03930"/>
<feature type="domain" description="Peptidase M16 N-terminal" evidence="1">
    <location>
        <begin position="70"/>
        <end position="197"/>
    </location>
</feature>
<name>A0A0X1KQG0_9THEM</name>
<dbReference type="RefSeq" id="WP_031505239.1">
    <property type="nucleotide sequence ID" value="NC_022795.1"/>
</dbReference>
<dbReference type="InterPro" id="IPR011249">
    <property type="entry name" value="Metalloenz_LuxS/M16"/>
</dbReference>
<keyword evidence="4" id="KW-1185">Reference proteome</keyword>
<dbReference type="Gene3D" id="3.30.830.10">
    <property type="entry name" value="Metalloenzyme, LuxS/M16 peptidase-like"/>
    <property type="match status" value="2"/>
</dbReference>
<dbReference type="AlphaFoldDB" id="A0A0X1KQG0"/>
<reference evidence="3 4" key="1">
    <citation type="submission" date="2014-01" db="EMBL/GenBank/DDBJ databases">
        <title>Genome sequencing of Thermotog hypogea.</title>
        <authorList>
            <person name="Zhang X."/>
            <person name="Alvare G."/>
            <person name="Fristensky B."/>
            <person name="Chen L."/>
            <person name="Suen T."/>
            <person name="Chen Q."/>
            <person name="Ma K."/>
        </authorList>
    </citation>
    <scope>NUCLEOTIDE SEQUENCE [LARGE SCALE GENOMIC DNA]</scope>
    <source>
        <strain evidence="3 4">DSM 11164</strain>
    </source>
</reference>
<protein>
    <submittedName>
        <fullName evidence="3">Peptidase M16</fullName>
    </submittedName>
</protein>
<dbReference type="SUPFAM" id="SSF63411">
    <property type="entry name" value="LuxS/MPP-like metallohydrolase"/>
    <property type="match status" value="2"/>
</dbReference>
<dbReference type="InterPro" id="IPR007863">
    <property type="entry name" value="Peptidase_M16_C"/>
</dbReference>
<evidence type="ECO:0000313" key="3">
    <source>
        <dbReference type="EMBL" id="AJC73493.1"/>
    </source>
</evidence>
<feature type="domain" description="Peptidase M16 C-terminal" evidence="2">
    <location>
        <begin position="216"/>
        <end position="382"/>
    </location>
</feature>
<dbReference type="OrthoDB" id="9811314at2"/>
<gene>
    <name evidence="3" type="ORF">AJ81_03930</name>
</gene>
<dbReference type="PANTHER" id="PTHR11851">
    <property type="entry name" value="METALLOPROTEASE"/>
    <property type="match status" value="1"/>
</dbReference>
<dbReference type="PATRIC" id="fig|1123384.7.peg.769"/>
<dbReference type="Pfam" id="PF05193">
    <property type="entry name" value="Peptidase_M16_C"/>
    <property type="match status" value="1"/>
</dbReference>
<dbReference type="InterPro" id="IPR011765">
    <property type="entry name" value="Pept_M16_N"/>
</dbReference>
<dbReference type="Pfam" id="PF00675">
    <property type="entry name" value="Peptidase_M16"/>
    <property type="match status" value="1"/>
</dbReference>
<evidence type="ECO:0000313" key="4">
    <source>
        <dbReference type="Proteomes" id="UP000077469"/>
    </source>
</evidence>
<dbReference type="EMBL" id="CP007141">
    <property type="protein sequence ID" value="AJC73493.1"/>
    <property type="molecule type" value="Genomic_DNA"/>
</dbReference>
<sequence length="487" mass="55823">MKRDVLRKVFVILLVVLSVLVYASKFTPELFKQLAGAKNKIPTIPIPAYERFVLPNGMVCYIAQDKRLPIVEIKGYVRYGILNETPEIAGISAFMLDLMNSATKNRDEFTLAEEKELKGVSISFFAQPDYYQISASALSDDVEALFELLSDELRNPEFRADNFARKQQEYMQSFAQAKTQEQPMARRYFYTAIYGENHPYSFSTNYALLSKVMPTLTPDIVEEFYSKVIVPDRIVLAIAGDFEIEELKNLLLKYFGDWKSPESERFELPKIEHTPPYGKVFVLDRPTSTQAYLMMGYEFFDHRFPERIAFLMANRVYGSGMFNCRLMKSLRTEKGYVYGVSSSMQLYELGGEYYVTTSVKYDAVADTIRSIIEEMKAIKSGEKAIGEDELFEVINLYNAQFPDAYKDTISILDSVVLNAEIRGRSPNYVNEFIQAYNALDAKTANEVFSKYSYPEKFVVVLVGQKDKIVQNLEANGYTNYEVIEFGK</sequence>
<evidence type="ECO:0000259" key="2">
    <source>
        <dbReference type="Pfam" id="PF05193"/>
    </source>
</evidence>
<evidence type="ECO:0000259" key="1">
    <source>
        <dbReference type="Pfam" id="PF00675"/>
    </source>
</evidence>
<dbReference type="GO" id="GO:0046872">
    <property type="term" value="F:metal ion binding"/>
    <property type="evidence" value="ECO:0007669"/>
    <property type="project" value="InterPro"/>
</dbReference>
<dbReference type="KEGG" id="phy:AJ81_03930"/>
<proteinExistence type="predicted"/>
<dbReference type="InterPro" id="IPR050361">
    <property type="entry name" value="MPP/UQCRC_Complex"/>
</dbReference>
<dbReference type="STRING" id="1123384.AJ81_03930"/>
<accession>A0A0X1KQG0</accession>
<dbReference type="Proteomes" id="UP000077469">
    <property type="component" value="Chromosome"/>
</dbReference>
<organism evidence="3 4">
    <name type="scientific">Pseudothermotoga hypogea DSM 11164 = NBRC 106472</name>
    <dbReference type="NCBI Taxonomy" id="1123384"/>
    <lineage>
        <taxon>Bacteria</taxon>
        <taxon>Thermotogati</taxon>
        <taxon>Thermotogota</taxon>
        <taxon>Thermotogae</taxon>
        <taxon>Thermotogales</taxon>
        <taxon>Thermotogaceae</taxon>
        <taxon>Pseudothermotoga</taxon>
    </lineage>
</organism>